<protein>
    <submittedName>
        <fullName evidence="1">Uncharacterized protein</fullName>
    </submittedName>
</protein>
<dbReference type="STRING" id="880072.Desac_2582"/>
<organism evidence="1 2">
    <name type="scientific">Desulfobacca acetoxidans (strain ATCC 700848 / DSM 11109 / ASRB2)</name>
    <dbReference type="NCBI Taxonomy" id="880072"/>
    <lineage>
        <taxon>Bacteria</taxon>
        <taxon>Pseudomonadati</taxon>
        <taxon>Thermodesulfobacteriota</taxon>
        <taxon>Desulfobaccia</taxon>
        <taxon>Desulfobaccales</taxon>
        <taxon>Desulfobaccaceae</taxon>
        <taxon>Desulfobacca</taxon>
    </lineage>
</organism>
<reference evidence="1 2" key="1">
    <citation type="journal article" date="2011" name="Stand. Genomic Sci.">
        <title>Complete genome sequence of the acetate-degrading sulfate reducer Desulfobacca acetoxidans type strain (ASRB2).</title>
        <authorList>
            <person name="Goker M."/>
            <person name="Teshima H."/>
            <person name="Lapidus A."/>
            <person name="Nolan M."/>
            <person name="Lucas S."/>
            <person name="Hammon N."/>
            <person name="Deshpande S."/>
            <person name="Cheng J.F."/>
            <person name="Tapia R."/>
            <person name="Han C."/>
            <person name="Goodwin L."/>
            <person name="Pitluck S."/>
            <person name="Huntemann M."/>
            <person name="Liolios K."/>
            <person name="Ivanova N."/>
            <person name="Pagani I."/>
            <person name="Mavromatis K."/>
            <person name="Ovchinikova G."/>
            <person name="Pati A."/>
            <person name="Chen A."/>
            <person name="Palaniappan K."/>
            <person name="Land M."/>
            <person name="Hauser L."/>
            <person name="Brambilla E.M."/>
            <person name="Rohde M."/>
            <person name="Spring S."/>
            <person name="Detter J.C."/>
            <person name="Woyke T."/>
            <person name="Bristow J."/>
            <person name="Eisen J.A."/>
            <person name="Markowitz V."/>
            <person name="Hugenholtz P."/>
            <person name="Kyrpides N.C."/>
            <person name="Klenk H.P."/>
        </authorList>
    </citation>
    <scope>NUCLEOTIDE SEQUENCE [LARGE SCALE GENOMIC DNA]</scope>
    <source>
        <strain evidence="2">ATCC 700848 / DSM 11109 / ASRB2</strain>
    </source>
</reference>
<dbReference type="EMBL" id="CP002629">
    <property type="protein sequence ID" value="AEB10400.1"/>
    <property type="molecule type" value="Genomic_DNA"/>
</dbReference>
<evidence type="ECO:0000313" key="1">
    <source>
        <dbReference type="EMBL" id="AEB10400.1"/>
    </source>
</evidence>
<reference evidence="2" key="2">
    <citation type="submission" date="2011-03" db="EMBL/GenBank/DDBJ databases">
        <title>The complete genome of Desulfobacca acetoxidans DSM 11109.</title>
        <authorList>
            <consortium name="US DOE Joint Genome Institute (JGI-PGF)"/>
            <person name="Lucas S."/>
            <person name="Copeland A."/>
            <person name="Lapidus A."/>
            <person name="Bruce D."/>
            <person name="Goodwin L."/>
            <person name="Pitluck S."/>
            <person name="Peters L."/>
            <person name="Kyrpides N."/>
            <person name="Mavromatis K."/>
            <person name="Ivanova N."/>
            <person name="Ovchinnikova G."/>
            <person name="Teshima H."/>
            <person name="Detter J.C."/>
            <person name="Han C."/>
            <person name="Land M."/>
            <person name="Hauser L."/>
            <person name="Markowitz V."/>
            <person name="Cheng J.-F."/>
            <person name="Hugenholtz P."/>
            <person name="Woyke T."/>
            <person name="Wu D."/>
            <person name="Spring S."/>
            <person name="Schueler E."/>
            <person name="Brambilla E."/>
            <person name="Klenk H.-P."/>
            <person name="Eisen J.A."/>
        </authorList>
    </citation>
    <scope>NUCLEOTIDE SEQUENCE [LARGE SCALE GENOMIC DNA]</scope>
    <source>
        <strain evidence="2">ATCC 700848 / DSM 11109 / ASRB2</strain>
    </source>
</reference>
<proteinExistence type="predicted"/>
<accession>F2NDQ3</accession>
<sequence length="116" mass="13448">MSRYMQITVTVRPYYQPDLAAAFPRLARHLGFLNPDIAQANPSLFDLAGQVDKLLYSYDGTPLREILLRHHKTIRQLHQDIEVNIADWNLAAADRLLYRLEDIFDRLESELDSVPL</sequence>
<evidence type="ECO:0000313" key="2">
    <source>
        <dbReference type="Proteomes" id="UP000000483"/>
    </source>
</evidence>
<gene>
    <name evidence="1" type="ordered locus">Desac_2582</name>
</gene>
<dbReference type="AlphaFoldDB" id="F2NDQ3"/>
<name>F2NDQ3_DESAR</name>
<dbReference type="eggNOG" id="ENOG50330UA">
    <property type="taxonomic scope" value="Bacteria"/>
</dbReference>
<dbReference type="RefSeq" id="WP_013707509.1">
    <property type="nucleotide sequence ID" value="NC_015388.1"/>
</dbReference>
<dbReference type="HOGENOM" id="CLU_2105062_0_0_7"/>
<dbReference type="Proteomes" id="UP000000483">
    <property type="component" value="Chromosome"/>
</dbReference>
<keyword evidence="2" id="KW-1185">Reference proteome</keyword>
<dbReference type="KEGG" id="dao:Desac_2582"/>
<dbReference type="OrthoDB" id="5513678at2"/>